<accession>A0A221JW64</accession>
<dbReference type="Gene3D" id="3.30.1540.10">
    <property type="entry name" value="formyl-coa transferase, domain 3"/>
    <property type="match status" value="1"/>
</dbReference>
<dbReference type="InterPro" id="IPR050483">
    <property type="entry name" value="CoA-transferase_III_domain"/>
</dbReference>
<dbReference type="EMBL" id="CP022415">
    <property type="protein sequence ID" value="ASM70991.1"/>
    <property type="molecule type" value="Genomic_DNA"/>
</dbReference>
<dbReference type="AlphaFoldDB" id="A0A221JW64"/>
<keyword evidence="1 2" id="KW-0808">Transferase</keyword>
<organism evidence="2 3">
    <name type="scientific">Pseudosulfitobacter pseudonitzschiae</name>
    <dbReference type="NCBI Taxonomy" id="1402135"/>
    <lineage>
        <taxon>Bacteria</taxon>
        <taxon>Pseudomonadati</taxon>
        <taxon>Pseudomonadota</taxon>
        <taxon>Alphaproteobacteria</taxon>
        <taxon>Rhodobacterales</taxon>
        <taxon>Roseobacteraceae</taxon>
        <taxon>Pseudosulfitobacter</taxon>
    </lineage>
</organism>
<keyword evidence="3" id="KW-1185">Reference proteome</keyword>
<sequence>MFQPLKGIRVIDLSQVLAGPYATYQLALMGAEVVKIEKPGEGDWTRTGGPLPELAERRMALGFLGHNAGKKSVTLDLKSPDGLAIARQLLADADVFVENFKPGVAERLGLGFEALREINPKLVYCSISAFGQDGPFSNRPAYDHVIQGMCGIMLTTGKPGDGPVKVGAPYIDYATGMNAAMAIIAALREVERTDIAVQVDVAMLDTAMTLMASLMSTHLTTGWKPVQNGNEAWSASPSSGAFETADGILMLAANHDTQFHNMCHAIGREDILQDARWENVAERHANWENLRETLEQTFLTKPATDWEGILAEAAVPAGRIRGLDEMLAEPQVAARGLTREIRIDGHDGPIHIPTMSFKANGENSTSDLMPRSLGADTEAVLRAAGISQEKLDALRSANII</sequence>
<dbReference type="EC" id="2.8.3.19" evidence="2"/>
<dbReference type="STRING" id="1402135.SAMN05444149_10931"/>
<proteinExistence type="predicted"/>
<dbReference type="PANTHER" id="PTHR48207">
    <property type="entry name" value="SUCCINATE--HYDROXYMETHYLGLUTARATE COA-TRANSFERASE"/>
    <property type="match status" value="1"/>
</dbReference>
<dbReference type="Gene3D" id="3.40.50.10540">
    <property type="entry name" value="Crotonobetainyl-coa:carnitine coa-transferase, domain 1"/>
    <property type="match status" value="1"/>
</dbReference>
<dbReference type="GO" id="GO:0008410">
    <property type="term" value="F:CoA-transferase activity"/>
    <property type="evidence" value="ECO:0007669"/>
    <property type="project" value="TreeGrafter"/>
</dbReference>
<dbReference type="SUPFAM" id="SSF89796">
    <property type="entry name" value="CoA-transferase family III (CaiB/BaiF)"/>
    <property type="match status" value="1"/>
</dbReference>
<gene>
    <name evidence="2" type="primary">yfdE</name>
    <name evidence="2" type="ORF">SULPSESMR1_00153</name>
</gene>
<dbReference type="Proteomes" id="UP000199754">
    <property type="component" value="Chromosome"/>
</dbReference>
<dbReference type="RefSeq" id="WP_089419104.1">
    <property type="nucleotide sequence ID" value="NZ_CP022415.1"/>
</dbReference>
<dbReference type="InterPro" id="IPR003673">
    <property type="entry name" value="CoA-Trfase_fam_III"/>
</dbReference>
<dbReference type="InterPro" id="IPR023606">
    <property type="entry name" value="CoA-Trfase_III_dom_1_sf"/>
</dbReference>
<dbReference type="Pfam" id="PF02515">
    <property type="entry name" value="CoA_transf_3"/>
    <property type="match status" value="1"/>
</dbReference>
<evidence type="ECO:0000256" key="1">
    <source>
        <dbReference type="ARBA" id="ARBA00022679"/>
    </source>
</evidence>
<dbReference type="PANTHER" id="PTHR48207:SF3">
    <property type="entry name" value="SUCCINATE--HYDROXYMETHYLGLUTARATE COA-TRANSFERASE"/>
    <property type="match status" value="1"/>
</dbReference>
<dbReference type="OrthoDB" id="7208981at2"/>
<evidence type="ECO:0000313" key="2">
    <source>
        <dbReference type="EMBL" id="ASM70991.1"/>
    </source>
</evidence>
<dbReference type="InterPro" id="IPR044855">
    <property type="entry name" value="CoA-Trfase_III_dom3_sf"/>
</dbReference>
<evidence type="ECO:0000313" key="3">
    <source>
        <dbReference type="Proteomes" id="UP000199754"/>
    </source>
</evidence>
<protein>
    <submittedName>
        <fullName evidence="2">Acetyl-CoA:oxalate CoA-transferase</fullName>
        <ecNumber evidence="2">2.8.3.19</ecNumber>
    </submittedName>
</protein>
<reference evidence="2 3" key="1">
    <citation type="submission" date="2017-07" db="EMBL/GenBank/DDBJ databases">
        <title>Genome Sequence of Sulfitobacter pseudonitzschiae Strain SMR1 Isolated from a culture of the Diatom Skeletonema marinoi.</title>
        <authorList>
            <person name="Topel M."/>
            <person name="Pinder M.I.M."/>
            <person name="Johansson O.N."/>
            <person name="Kourtchenko O."/>
            <person name="Godhe A."/>
            <person name="Clarke A.K."/>
        </authorList>
    </citation>
    <scope>NUCLEOTIDE SEQUENCE [LARGE SCALE GENOMIC DNA]</scope>
    <source>
        <strain evidence="2 3">SMR1</strain>
    </source>
</reference>
<name>A0A221JW64_9RHOB</name>
<dbReference type="KEGG" id="spse:SULPSESMR1_00153"/>